<sequence>MIARNEDGYSEHPPSANNLIHAQGSHLTYSRRRPSFRHSLDPVSCRHAVWIDFISVLRSKKETKKTIERDTVNFAPTAASLFKPNHQITGLRPAWLQWKLKDGTMAPNSFYELDAVWGWWRRIILCTSRIALKMKSSFCQKGVGSSAPRWRNRYITTPRRHAENQKEKKKKGAKEKKGEEDPDGAIFSFTSYWECIIS</sequence>
<feature type="region of interest" description="Disordered" evidence="1">
    <location>
        <begin position="157"/>
        <end position="185"/>
    </location>
</feature>
<dbReference type="HOGENOM" id="CLU_1377791_0_0_1"/>
<dbReference type="AlphaFoldDB" id="D4AMN5"/>
<organism evidence="2 3">
    <name type="scientific">Arthroderma benhamiae (strain ATCC MYA-4681 / CBS 112371)</name>
    <name type="common">Trichophyton mentagrophytes</name>
    <dbReference type="NCBI Taxonomy" id="663331"/>
    <lineage>
        <taxon>Eukaryota</taxon>
        <taxon>Fungi</taxon>
        <taxon>Dikarya</taxon>
        <taxon>Ascomycota</taxon>
        <taxon>Pezizomycotina</taxon>
        <taxon>Eurotiomycetes</taxon>
        <taxon>Eurotiomycetidae</taxon>
        <taxon>Onygenales</taxon>
        <taxon>Arthrodermataceae</taxon>
        <taxon>Trichophyton</taxon>
    </lineage>
</organism>
<dbReference type="GeneID" id="9524080"/>
<keyword evidence="3" id="KW-1185">Reference proteome</keyword>
<comment type="caution">
    <text evidence="2">The sequence shown here is derived from an EMBL/GenBank/DDBJ whole genome shotgun (WGS) entry which is preliminary data.</text>
</comment>
<gene>
    <name evidence="2" type="ORF">ARB_05488</name>
</gene>
<evidence type="ECO:0000256" key="1">
    <source>
        <dbReference type="SAM" id="MobiDB-lite"/>
    </source>
</evidence>
<evidence type="ECO:0000313" key="3">
    <source>
        <dbReference type="Proteomes" id="UP000008866"/>
    </source>
</evidence>
<dbReference type="RefSeq" id="XP_003016091.1">
    <property type="nucleotide sequence ID" value="XM_003016045.1"/>
</dbReference>
<protein>
    <submittedName>
        <fullName evidence="2">Uncharacterized protein</fullName>
    </submittedName>
</protein>
<dbReference type="KEGG" id="abe:ARB_05488"/>
<dbReference type="EMBL" id="ABSU01000003">
    <property type="protein sequence ID" value="EFE35446.1"/>
    <property type="molecule type" value="Genomic_DNA"/>
</dbReference>
<proteinExistence type="predicted"/>
<reference evidence="3" key="1">
    <citation type="journal article" date="2011" name="Genome Biol.">
        <title>Comparative and functional genomics provide insights into the pathogenicity of dermatophytic fungi.</title>
        <authorList>
            <person name="Burmester A."/>
            <person name="Shelest E."/>
            <person name="Gloeckner G."/>
            <person name="Heddergott C."/>
            <person name="Schindler S."/>
            <person name="Staib P."/>
            <person name="Heidel A."/>
            <person name="Felder M."/>
            <person name="Petzold A."/>
            <person name="Szafranski K."/>
            <person name="Feuermann M."/>
            <person name="Pedruzzi I."/>
            <person name="Priebe S."/>
            <person name="Groth M."/>
            <person name="Winkler R."/>
            <person name="Li W."/>
            <person name="Kniemeyer O."/>
            <person name="Schroeckh V."/>
            <person name="Hertweck C."/>
            <person name="Hube B."/>
            <person name="White T.C."/>
            <person name="Platzer M."/>
            <person name="Guthke R."/>
            <person name="Heitman J."/>
            <person name="Woestemeyer J."/>
            <person name="Zipfel P.F."/>
            <person name="Monod M."/>
            <person name="Brakhage A.A."/>
        </authorList>
    </citation>
    <scope>NUCLEOTIDE SEQUENCE [LARGE SCALE GENOMIC DNA]</scope>
    <source>
        <strain evidence="3">ATCC MYA-4681 / CBS 112371</strain>
    </source>
</reference>
<accession>D4AMN5</accession>
<name>D4AMN5_ARTBC</name>
<evidence type="ECO:0000313" key="2">
    <source>
        <dbReference type="EMBL" id="EFE35446.1"/>
    </source>
</evidence>
<dbReference type="Proteomes" id="UP000008866">
    <property type="component" value="Unassembled WGS sequence"/>
</dbReference>